<comment type="caution">
    <text evidence="3">The sequence shown here is derived from an EMBL/GenBank/DDBJ whole genome shotgun (WGS) entry which is preliminary data.</text>
</comment>
<dbReference type="EMBL" id="BPVZ01000211">
    <property type="protein sequence ID" value="GKV46577.1"/>
    <property type="molecule type" value="Genomic_DNA"/>
</dbReference>
<dbReference type="PANTHER" id="PTHR48104:SF7">
    <property type="entry name" value="METACASPASE-9"/>
    <property type="match status" value="1"/>
</dbReference>
<dbReference type="Proteomes" id="UP001054252">
    <property type="component" value="Unassembled WGS sequence"/>
</dbReference>
<dbReference type="PANTHER" id="PTHR48104">
    <property type="entry name" value="METACASPASE-4"/>
    <property type="match status" value="1"/>
</dbReference>
<name>A0AAV5MAV5_9ROSI</name>
<proteinExistence type="inferred from homology"/>
<organism evidence="3 4">
    <name type="scientific">Rubroshorea leprosula</name>
    <dbReference type="NCBI Taxonomy" id="152421"/>
    <lineage>
        <taxon>Eukaryota</taxon>
        <taxon>Viridiplantae</taxon>
        <taxon>Streptophyta</taxon>
        <taxon>Embryophyta</taxon>
        <taxon>Tracheophyta</taxon>
        <taxon>Spermatophyta</taxon>
        <taxon>Magnoliopsida</taxon>
        <taxon>eudicotyledons</taxon>
        <taxon>Gunneridae</taxon>
        <taxon>Pentapetalae</taxon>
        <taxon>rosids</taxon>
        <taxon>malvids</taxon>
        <taxon>Malvales</taxon>
        <taxon>Dipterocarpaceae</taxon>
        <taxon>Rubroshorea</taxon>
    </lineage>
</organism>
<feature type="domain" description="Peptidase C14 caspase" evidence="2">
    <location>
        <begin position="3"/>
        <end position="220"/>
    </location>
</feature>
<dbReference type="InterPro" id="IPR050452">
    <property type="entry name" value="Metacaspase"/>
</dbReference>
<gene>
    <name evidence="3" type="ORF">SLEP1_g53549</name>
</gene>
<dbReference type="GO" id="GO:0005737">
    <property type="term" value="C:cytoplasm"/>
    <property type="evidence" value="ECO:0007669"/>
    <property type="project" value="TreeGrafter"/>
</dbReference>
<evidence type="ECO:0000313" key="3">
    <source>
        <dbReference type="EMBL" id="GKV46577.1"/>
    </source>
</evidence>
<keyword evidence="4" id="KW-1185">Reference proteome</keyword>
<evidence type="ECO:0000259" key="2">
    <source>
        <dbReference type="Pfam" id="PF00656"/>
    </source>
</evidence>
<evidence type="ECO:0000256" key="1">
    <source>
        <dbReference type="ARBA" id="ARBA00009005"/>
    </source>
</evidence>
<dbReference type="InterPro" id="IPR011600">
    <property type="entry name" value="Pept_C14_caspase"/>
</dbReference>
<reference evidence="3 4" key="1">
    <citation type="journal article" date="2021" name="Commun. Biol.">
        <title>The genome of Shorea leprosula (Dipterocarpaceae) highlights the ecological relevance of drought in aseasonal tropical rainforests.</title>
        <authorList>
            <person name="Ng K.K.S."/>
            <person name="Kobayashi M.J."/>
            <person name="Fawcett J.A."/>
            <person name="Hatakeyama M."/>
            <person name="Paape T."/>
            <person name="Ng C.H."/>
            <person name="Ang C.C."/>
            <person name="Tnah L.H."/>
            <person name="Lee C.T."/>
            <person name="Nishiyama T."/>
            <person name="Sese J."/>
            <person name="O'Brien M.J."/>
            <person name="Copetti D."/>
            <person name="Mohd Noor M.I."/>
            <person name="Ong R.C."/>
            <person name="Putra M."/>
            <person name="Sireger I.Z."/>
            <person name="Indrioko S."/>
            <person name="Kosugi Y."/>
            <person name="Izuno A."/>
            <person name="Isagi Y."/>
            <person name="Lee S.L."/>
            <person name="Shimizu K.K."/>
        </authorList>
    </citation>
    <scope>NUCLEOTIDE SEQUENCE [LARGE SCALE GENOMIC DNA]</scope>
    <source>
        <strain evidence="3">214</strain>
    </source>
</reference>
<dbReference type="GO" id="GO:0006508">
    <property type="term" value="P:proteolysis"/>
    <property type="evidence" value="ECO:0007669"/>
    <property type="project" value="InterPro"/>
</dbReference>
<sequence length="224" mass="25018">MLAMKNVLVKSFGFDDAHIKHLIDAPGSPIMPTGANIKAALDRIVYKAKARDILFFHYNGHGTRIPSMKHGHPFKQDELEFLRTKSTKLLYADLDLRQLVNHLSEGLSFMILLDSCHNECLIDKEKEQIGPSSITKNEKQPLSYKSKTIPFKYNKLDSMSSKLDKSILLSGFQANETSVDMSESEGGRKASGAFSNAMQMVLKENLGLLSNKEVVMMAKKVLQA</sequence>
<dbReference type="Gene3D" id="3.40.50.12660">
    <property type="match status" value="1"/>
</dbReference>
<dbReference type="GO" id="GO:0004197">
    <property type="term" value="F:cysteine-type endopeptidase activity"/>
    <property type="evidence" value="ECO:0007669"/>
    <property type="project" value="InterPro"/>
</dbReference>
<comment type="similarity">
    <text evidence="1">Belongs to the peptidase C14B family.</text>
</comment>
<evidence type="ECO:0000313" key="4">
    <source>
        <dbReference type="Proteomes" id="UP001054252"/>
    </source>
</evidence>
<dbReference type="Pfam" id="PF00656">
    <property type="entry name" value="Peptidase_C14"/>
    <property type="match status" value="1"/>
</dbReference>
<accession>A0AAV5MAV5</accession>
<dbReference type="AlphaFoldDB" id="A0AAV5MAV5"/>
<protein>
    <recommendedName>
        <fullName evidence="2">Peptidase C14 caspase domain-containing protein</fullName>
    </recommendedName>
</protein>